<feature type="transmembrane region" description="Helical" evidence="1">
    <location>
        <begin position="94"/>
        <end position="111"/>
    </location>
</feature>
<keyword evidence="1" id="KW-1133">Transmembrane helix</keyword>
<evidence type="ECO:0000313" key="3">
    <source>
        <dbReference type="Proteomes" id="UP000183299"/>
    </source>
</evidence>
<name>A0A1I3V6E0_9RHOB</name>
<dbReference type="RefSeq" id="WP_066608763.1">
    <property type="nucleotide sequence ID" value="NZ_FORY01000013.1"/>
</dbReference>
<reference evidence="2 3" key="1">
    <citation type="submission" date="2016-10" db="EMBL/GenBank/DDBJ databases">
        <authorList>
            <person name="de Groot N.N."/>
        </authorList>
    </citation>
    <scope>NUCLEOTIDE SEQUENCE [LARGE SCALE GENOMIC DNA]</scope>
    <source>
        <strain evidence="2 3">CGMCC 1.8891</strain>
    </source>
</reference>
<evidence type="ECO:0000256" key="1">
    <source>
        <dbReference type="SAM" id="Phobius"/>
    </source>
</evidence>
<feature type="transmembrane region" description="Helical" evidence="1">
    <location>
        <begin position="28"/>
        <end position="48"/>
    </location>
</feature>
<proteinExistence type="predicted"/>
<organism evidence="2 3">
    <name type="scientific">Celeribacter halophilus</name>
    <dbReference type="NCBI Taxonomy" id="576117"/>
    <lineage>
        <taxon>Bacteria</taxon>
        <taxon>Pseudomonadati</taxon>
        <taxon>Pseudomonadota</taxon>
        <taxon>Alphaproteobacteria</taxon>
        <taxon>Rhodobacterales</taxon>
        <taxon>Roseobacteraceae</taxon>
        <taxon>Celeribacter</taxon>
    </lineage>
</organism>
<protein>
    <submittedName>
        <fullName evidence="2">Uncharacterized protein</fullName>
    </submittedName>
</protein>
<keyword evidence="1" id="KW-0812">Transmembrane</keyword>
<keyword evidence="3" id="KW-1185">Reference proteome</keyword>
<dbReference type="Proteomes" id="UP000183299">
    <property type="component" value="Unassembled WGS sequence"/>
</dbReference>
<dbReference type="GeneID" id="98666187"/>
<feature type="transmembrane region" description="Helical" evidence="1">
    <location>
        <begin position="60"/>
        <end position="82"/>
    </location>
</feature>
<evidence type="ECO:0000313" key="2">
    <source>
        <dbReference type="EMBL" id="SFJ89651.1"/>
    </source>
</evidence>
<accession>A0A1I3V6E0</accession>
<dbReference type="AlphaFoldDB" id="A0A1I3V6E0"/>
<dbReference type="EMBL" id="FORY01000013">
    <property type="protein sequence ID" value="SFJ89651.1"/>
    <property type="molecule type" value="Genomic_DNA"/>
</dbReference>
<sequence>MAIIVILFVIPVATLVGLAVLPAGRPALVGHIVVASVAALAAMTFLPLSASNGPDDWFHGIELVPIFSAGISVVLVGIAQGWRWYRIRKGKETYYIAALLLCLLPILVIAAQM</sequence>
<dbReference type="OrthoDB" id="7874989at2"/>
<gene>
    <name evidence="2" type="ORF">SAMN04488138_11388</name>
</gene>
<dbReference type="STRING" id="576117.SAMN04488138_11388"/>
<keyword evidence="1" id="KW-0472">Membrane</keyword>